<dbReference type="Pfam" id="PF03544">
    <property type="entry name" value="TonB_C"/>
    <property type="match status" value="1"/>
</dbReference>
<feature type="chain" id="PRO_5037915743" evidence="1">
    <location>
        <begin position="22"/>
        <end position="317"/>
    </location>
</feature>
<reference evidence="3" key="1">
    <citation type="submission" date="2022-09" db="EMBL/GenBank/DDBJ databases">
        <title>Aureispira anguillicida sp. nov., isolated from Leptocephalus of Japanese eel Anguilla japonica.</title>
        <authorList>
            <person name="Yuasa K."/>
            <person name="Mekata T."/>
            <person name="Ikunari K."/>
        </authorList>
    </citation>
    <scope>NUCLEOTIDE SEQUENCE</scope>
    <source>
        <strain evidence="3">EL160426</strain>
    </source>
</reference>
<dbReference type="Gene3D" id="2.20.110.10">
    <property type="entry name" value="Histone H3 K4-specific methyltransferase SET7/9 N-terminal domain"/>
    <property type="match status" value="2"/>
</dbReference>
<dbReference type="PANTHER" id="PTHR33446:SF2">
    <property type="entry name" value="PROTEIN TONB"/>
    <property type="match status" value="1"/>
</dbReference>
<keyword evidence="4" id="KW-1185">Reference proteome</keyword>
<dbReference type="GO" id="GO:0055085">
    <property type="term" value="P:transmembrane transport"/>
    <property type="evidence" value="ECO:0007669"/>
    <property type="project" value="InterPro"/>
</dbReference>
<dbReference type="Gene3D" id="3.30.1150.10">
    <property type="match status" value="1"/>
</dbReference>
<feature type="domain" description="TonB C-terminal" evidence="2">
    <location>
        <begin position="227"/>
        <end position="317"/>
    </location>
</feature>
<evidence type="ECO:0000259" key="2">
    <source>
        <dbReference type="PROSITE" id="PS52015"/>
    </source>
</evidence>
<dbReference type="SUPFAM" id="SSF74653">
    <property type="entry name" value="TolA/TonB C-terminal domain"/>
    <property type="match status" value="1"/>
</dbReference>
<evidence type="ECO:0000256" key="1">
    <source>
        <dbReference type="SAM" id="SignalP"/>
    </source>
</evidence>
<name>A0A915YC91_9BACT</name>
<dbReference type="InterPro" id="IPR051045">
    <property type="entry name" value="TonB-dependent_transducer"/>
</dbReference>
<dbReference type="GO" id="GO:0098797">
    <property type="term" value="C:plasma membrane protein complex"/>
    <property type="evidence" value="ECO:0007669"/>
    <property type="project" value="TreeGrafter"/>
</dbReference>
<evidence type="ECO:0000313" key="4">
    <source>
        <dbReference type="Proteomes" id="UP001060919"/>
    </source>
</evidence>
<dbReference type="AlphaFoldDB" id="A0A915YC91"/>
<dbReference type="InterPro" id="IPR037682">
    <property type="entry name" value="TonB_C"/>
</dbReference>
<sequence>MKPLLLLSSLLLLVLSCSTHKTTSQSNDNPYKNTYDHYLAQGETKIYAWYQGLISKRNTDEYIIRLFYPEKKQITSLITYKSNNKDIKHGAYQTWFDNGNKKEAGAYKNNLRDGGWKFYSHRKGLVTSEGKYKDGELQGKWKNYDSEGNILNEITWVDDVKEGAFVEYDSLGNVINEGIYKADTIFQQTQIKEKEEYQDGTIFAIVEEMPYLRECAHIEDPKERKKTSDQLLLKYIYNTISYPAFARENAAEGKAVICFTVMEDGRIRDVYTISGICESIEKECLKIVNNLPPWNPGKQKGKAVRVKYNLPIRFKLT</sequence>
<protein>
    <submittedName>
        <fullName evidence="3">Energy transducer TonB</fullName>
    </submittedName>
</protein>
<dbReference type="RefSeq" id="WP_264791741.1">
    <property type="nucleotide sequence ID" value="NZ_AP026867.1"/>
</dbReference>
<dbReference type="PANTHER" id="PTHR33446">
    <property type="entry name" value="PROTEIN TONB-RELATED"/>
    <property type="match status" value="1"/>
</dbReference>
<dbReference type="PROSITE" id="PS52015">
    <property type="entry name" value="TONB_CTD"/>
    <property type="match status" value="1"/>
</dbReference>
<evidence type="ECO:0000313" key="3">
    <source>
        <dbReference type="EMBL" id="BDS10430.1"/>
    </source>
</evidence>
<proteinExistence type="predicted"/>
<dbReference type="EMBL" id="AP026867">
    <property type="protein sequence ID" value="BDS10430.1"/>
    <property type="molecule type" value="Genomic_DNA"/>
</dbReference>
<dbReference type="PROSITE" id="PS51257">
    <property type="entry name" value="PROKAR_LIPOPROTEIN"/>
    <property type="match status" value="1"/>
</dbReference>
<accession>A0A915YC91</accession>
<dbReference type="SUPFAM" id="SSF82185">
    <property type="entry name" value="Histone H3 K4-specific methyltransferase SET7/9 N-terminal domain"/>
    <property type="match status" value="1"/>
</dbReference>
<gene>
    <name evidence="3" type="ORF">AsAng_0011380</name>
</gene>
<keyword evidence="1" id="KW-0732">Signal</keyword>
<dbReference type="KEGG" id="aup:AsAng_0011380"/>
<feature type="signal peptide" evidence="1">
    <location>
        <begin position="1"/>
        <end position="21"/>
    </location>
</feature>
<dbReference type="GO" id="GO:0031992">
    <property type="term" value="F:energy transducer activity"/>
    <property type="evidence" value="ECO:0007669"/>
    <property type="project" value="TreeGrafter"/>
</dbReference>
<organism evidence="3 4">
    <name type="scientific">Aureispira anguillae</name>
    <dbReference type="NCBI Taxonomy" id="2864201"/>
    <lineage>
        <taxon>Bacteria</taxon>
        <taxon>Pseudomonadati</taxon>
        <taxon>Bacteroidota</taxon>
        <taxon>Saprospiria</taxon>
        <taxon>Saprospirales</taxon>
        <taxon>Saprospiraceae</taxon>
        <taxon>Aureispira</taxon>
    </lineage>
</organism>
<dbReference type="Proteomes" id="UP001060919">
    <property type="component" value="Chromosome"/>
</dbReference>